<name>A0A9W4GC73_BLUGR</name>
<organism evidence="1 2">
    <name type="scientific">Blumeria graminis f. sp. triticale</name>
    <dbReference type="NCBI Taxonomy" id="1689686"/>
    <lineage>
        <taxon>Eukaryota</taxon>
        <taxon>Fungi</taxon>
        <taxon>Dikarya</taxon>
        <taxon>Ascomycota</taxon>
        <taxon>Pezizomycotina</taxon>
        <taxon>Leotiomycetes</taxon>
        <taxon>Erysiphales</taxon>
        <taxon>Erysiphaceae</taxon>
        <taxon>Blumeria</taxon>
    </lineage>
</organism>
<accession>A0A9W4GC73</accession>
<protein>
    <submittedName>
        <fullName evidence="1">BgTH12-04697</fullName>
    </submittedName>
</protein>
<comment type="caution">
    <text evidence="1">The sequence shown here is derived from an EMBL/GenBank/DDBJ whole genome shotgun (WGS) entry which is preliminary data.</text>
</comment>
<proteinExistence type="predicted"/>
<gene>
    <name evidence="1" type="ORF">BGTH12_LOCUS401</name>
</gene>
<dbReference type="Proteomes" id="UP000683417">
    <property type="component" value="Unassembled WGS sequence"/>
</dbReference>
<dbReference type="EMBL" id="CAJHIT010000001">
    <property type="protein sequence ID" value="CAD6499043.1"/>
    <property type="molecule type" value="Genomic_DNA"/>
</dbReference>
<evidence type="ECO:0000313" key="2">
    <source>
        <dbReference type="Proteomes" id="UP000683417"/>
    </source>
</evidence>
<reference evidence="1" key="1">
    <citation type="submission" date="2020-10" db="EMBL/GenBank/DDBJ databases">
        <authorList>
            <person name="Muller C M."/>
        </authorList>
    </citation>
    <scope>NUCLEOTIDE SEQUENCE</scope>
    <source>
        <strain evidence="1">THUN-12</strain>
    </source>
</reference>
<sequence>MHGELHAVREDCSHKYHRERFSLRRSEHLIQPIVHRGVEPSEAMDDNERSRPLTWEGLALEPIDV</sequence>
<dbReference type="AlphaFoldDB" id="A0A9W4GC73"/>
<evidence type="ECO:0000313" key="1">
    <source>
        <dbReference type="EMBL" id="CAD6499043.1"/>
    </source>
</evidence>